<dbReference type="SUPFAM" id="SSF55961">
    <property type="entry name" value="Bet v1-like"/>
    <property type="match status" value="1"/>
</dbReference>
<keyword evidence="4" id="KW-1185">Reference proteome</keyword>
<accession>A0A9P7ZB39</accession>
<evidence type="ECO:0000256" key="1">
    <source>
        <dbReference type="SAM" id="MobiDB-lite"/>
    </source>
</evidence>
<dbReference type="Proteomes" id="UP000887226">
    <property type="component" value="Unassembled WGS sequence"/>
</dbReference>
<dbReference type="OrthoDB" id="6423603at2759"/>
<dbReference type="AlphaFoldDB" id="A0A9P7ZB39"/>
<dbReference type="EMBL" id="MU253749">
    <property type="protein sequence ID" value="KAG9248432.1"/>
    <property type="molecule type" value="Genomic_DNA"/>
</dbReference>
<proteinExistence type="predicted"/>
<reference evidence="3" key="1">
    <citation type="journal article" date="2021" name="IMA Fungus">
        <title>Genomic characterization of three marine fungi, including Emericellopsis atlantica sp. nov. with signatures of a generalist lifestyle and marine biomass degradation.</title>
        <authorList>
            <person name="Hagestad O.C."/>
            <person name="Hou L."/>
            <person name="Andersen J.H."/>
            <person name="Hansen E.H."/>
            <person name="Altermark B."/>
            <person name="Li C."/>
            <person name="Kuhnert E."/>
            <person name="Cox R.J."/>
            <person name="Crous P.W."/>
            <person name="Spatafora J.W."/>
            <person name="Lail K."/>
            <person name="Amirebrahimi M."/>
            <person name="Lipzen A."/>
            <person name="Pangilinan J."/>
            <person name="Andreopoulos W."/>
            <person name="Hayes R.D."/>
            <person name="Ng V."/>
            <person name="Grigoriev I.V."/>
            <person name="Jackson S.A."/>
            <person name="Sutton T.D.S."/>
            <person name="Dobson A.D.W."/>
            <person name="Rama T."/>
        </authorList>
    </citation>
    <scope>NUCLEOTIDE SEQUENCE</scope>
    <source>
        <strain evidence="3">TRa3180A</strain>
    </source>
</reference>
<protein>
    <recommendedName>
        <fullName evidence="2">DUF3074 domain-containing protein</fullName>
    </recommendedName>
</protein>
<gene>
    <name evidence="3" type="ORF">BJ878DRAFT_36336</name>
</gene>
<sequence>MAEILGPYVRLEGIGIGQLPFGGKGIEPSIPIPSNEKSSDGSGSVAAPNIKAFITRVLSEAAPFIDGVAQKSDGTTASTWKMKGAPKSFPHSDAPVHSFERIVSGKTLDGIEGMSQFSADRKDETWLCRKSTHSNLAQPNTASWAEFRHSFKNQHIESEDAFTADIIGARKAIIYDTAGLSLSIDNQTWTHITLVVVESIHKIPKPLKNRAFPVVQIAADLGENEFVVVSIPLTNFEKSPYAEYARSKSVVIASYVSVERIRILPETGEIEWLMATASNAKGVLPPWVQKLAMHSAITKDVDMFLAWIPTQRSGYMKPETVTKSKEAKSEKASKSANVACITSSSRAG</sequence>
<dbReference type="PANTHER" id="PTHR40370:SF1">
    <property type="entry name" value="DUF3074 DOMAIN-CONTAINING PROTEIN"/>
    <property type="match status" value="1"/>
</dbReference>
<dbReference type="PANTHER" id="PTHR40370">
    <property type="entry name" value="EXPRESSED PROTEIN"/>
    <property type="match status" value="1"/>
</dbReference>
<evidence type="ECO:0000313" key="4">
    <source>
        <dbReference type="Proteomes" id="UP000887226"/>
    </source>
</evidence>
<evidence type="ECO:0000259" key="2">
    <source>
        <dbReference type="Pfam" id="PF11274"/>
    </source>
</evidence>
<dbReference type="Pfam" id="PF11274">
    <property type="entry name" value="DUF3074"/>
    <property type="match status" value="1"/>
</dbReference>
<feature type="domain" description="DUF3074" evidence="2">
    <location>
        <begin position="126"/>
        <end position="308"/>
    </location>
</feature>
<organism evidence="3 4">
    <name type="scientific">Calycina marina</name>
    <dbReference type="NCBI Taxonomy" id="1763456"/>
    <lineage>
        <taxon>Eukaryota</taxon>
        <taxon>Fungi</taxon>
        <taxon>Dikarya</taxon>
        <taxon>Ascomycota</taxon>
        <taxon>Pezizomycotina</taxon>
        <taxon>Leotiomycetes</taxon>
        <taxon>Helotiales</taxon>
        <taxon>Pezizellaceae</taxon>
        <taxon>Calycina</taxon>
    </lineage>
</organism>
<feature type="region of interest" description="Disordered" evidence="1">
    <location>
        <begin position="325"/>
        <end position="348"/>
    </location>
</feature>
<name>A0A9P7ZB39_9HELO</name>
<evidence type="ECO:0000313" key="3">
    <source>
        <dbReference type="EMBL" id="KAG9248432.1"/>
    </source>
</evidence>
<dbReference type="InterPro" id="IPR024500">
    <property type="entry name" value="DUF3074"/>
</dbReference>
<comment type="caution">
    <text evidence="3">The sequence shown here is derived from an EMBL/GenBank/DDBJ whole genome shotgun (WGS) entry which is preliminary data.</text>
</comment>